<dbReference type="Proteomes" id="UP000381378">
    <property type="component" value="Unassembled WGS sequence"/>
</dbReference>
<proteinExistence type="predicted"/>
<name>A0A5E7UGA7_PSEFL</name>
<gene>
    <name evidence="1" type="ORF">PS928_03632</name>
</gene>
<protein>
    <submittedName>
        <fullName evidence="1">Uncharacterized protein</fullName>
    </submittedName>
</protein>
<dbReference type="EMBL" id="CABVJF010000013">
    <property type="protein sequence ID" value="VVQ10507.1"/>
    <property type="molecule type" value="Genomic_DNA"/>
</dbReference>
<sequence>MPTFGNQAEHPVTLSVRPCKHGASVCLLAIPHSIVEPEKQDTHRFSSTDLRDVGRNIIGDDIPAP</sequence>
<reference evidence="1 2" key="1">
    <citation type="submission" date="2019-09" db="EMBL/GenBank/DDBJ databases">
        <authorList>
            <person name="Chandra G."/>
            <person name="Truman W A."/>
        </authorList>
    </citation>
    <scope>NUCLEOTIDE SEQUENCE [LARGE SCALE GENOMIC DNA]</scope>
    <source>
        <strain evidence="1">PS928</strain>
    </source>
</reference>
<organism evidence="1 2">
    <name type="scientific">Pseudomonas fluorescens</name>
    <dbReference type="NCBI Taxonomy" id="294"/>
    <lineage>
        <taxon>Bacteria</taxon>
        <taxon>Pseudomonadati</taxon>
        <taxon>Pseudomonadota</taxon>
        <taxon>Gammaproteobacteria</taxon>
        <taxon>Pseudomonadales</taxon>
        <taxon>Pseudomonadaceae</taxon>
        <taxon>Pseudomonas</taxon>
    </lineage>
</organism>
<evidence type="ECO:0000313" key="2">
    <source>
        <dbReference type="Proteomes" id="UP000381378"/>
    </source>
</evidence>
<evidence type="ECO:0000313" key="1">
    <source>
        <dbReference type="EMBL" id="VVQ10507.1"/>
    </source>
</evidence>
<dbReference type="AlphaFoldDB" id="A0A5E7UGA7"/>
<accession>A0A5E7UGA7</accession>